<feature type="region of interest" description="Disordered" evidence="1">
    <location>
        <begin position="37"/>
        <end position="72"/>
    </location>
</feature>
<proteinExistence type="predicted"/>
<dbReference type="Pfam" id="PF23670">
    <property type="entry name" value="PIGBOS1"/>
    <property type="match status" value="1"/>
</dbReference>
<evidence type="ECO:0000256" key="1">
    <source>
        <dbReference type="SAM" id="MobiDB-lite"/>
    </source>
</evidence>
<sequence>MSMSRVSGKSLLPLAMVTVFGVVNGIYTFRPAFEHQHHDSVHVEQDRKLKIAEPESRNPNQSEPRHTEQSPG</sequence>
<keyword evidence="3" id="KW-1185">Reference proteome</keyword>
<feature type="compositionally biased region" description="Basic and acidic residues" evidence="1">
    <location>
        <begin position="63"/>
        <end position="72"/>
    </location>
</feature>
<dbReference type="Proteomes" id="UP000799766">
    <property type="component" value="Unassembled WGS sequence"/>
</dbReference>
<accession>A0A6A6P9I5</accession>
<organism evidence="2 3">
    <name type="scientific">Lineolata rhizophorae</name>
    <dbReference type="NCBI Taxonomy" id="578093"/>
    <lineage>
        <taxon>Eukaryota</taxon>
        <taxon>Fungi</taxon>
        <taxon>Dikarya</taxon>
        <taxon>Ascomycota</taxon>
        <taxon>Pezizomycotina</taxon>
        <taxon>Dothideomycetes</taxon>
        <taxon>Dothideomycetes incertae sedis</taxon>
        <taxon>Lineolatales</taxon>
        <taxon>Lineolataceae</taxon>
        <taxon>Lineolata</taxon>
    </lineage>
</organism>
<protein>
    <submittedName>
        <fullName evidence="2">Uncharacterized protein</fullName>
    </submittedName>
</protein>
<dbReference type="AlphaFoldDB" id="A0A6A6P9I5"/>
<dbReference type="OrthoDB" id="4746261at2759"/>
<name>A0A6A6P9I5_9PEZI</name>
<evidence type="ECO:0000313" key="3">
    <source>
        <dbReference type="Proteomes" id="UP000799766"/>
    </source>
</evidence>
<dbReference type="InterPro" id="IPR057394">
    <property type="entry name" value="PIGBOS1"/>
</dbReference>
<reference evidence="2" key="1">
    <citation type="journal article" date="2020" name="Stud. Mycol.">
        <title>101 Dothideomycetes genomes: a test case for predicting lifestyles and emergence of pathogens.</title>
        <authorList>
            <person name="Haridas S."/>
            <person name="Albert R."/>
            <person name="Binder M."/>
            <person name="Bloem J."/>
            <person name="Labutti K."/>
            <person name="Salamov A."/>
            <person name="Andreopoulos B."/>
            <person name="Baker S."/>
            <person name="Barry K."/>
            <person name="Bills G."/>
            <person name="Bluhm B."/>
            <person name="Cannon C."/>
            <person name="Castanera R."/>
            <person name="Culley D."/>
            <person name="Daum C."/>
            <person name="Ezra D."/>
            <person name="Gonzalez J."/>
            <person name="Henrissat B."/>
            <person name="Kuo A."/>
            <person name="Liang C."/>
            <person name="Lipzen A."/>
            <person name="Lutzoni F."/>
            <person name="Magnuson J."/>
            <person name="Mondo S."/>
            <person name="Nolan M."/>
            <person name="Ohm R."/>
            <person name="Pangilinan J."/>
            <person name="Park H.-J."/>
            <person name="Ramirez L."/>
            <person name="Alfaro M."/>
            <person name="Sun H."/>
            <person name="Tritt A."/>
            <person name="Yoshinaga Y."/>
            <person name="Zwiers L.-H."/>
            <person name="Turgeon B."/>
            <person name="Goodwin S."/>
            <person name="Spatafora J."/>
            <person name="Crous P."/>
            <person name="Grigoriev I."/>
        </authorList>
    </citation>
    <scope>NUCLEOTIDE SEQUENCE</scope>
    <source>
        <strain evidence="2">ATCC 16933</strain>
    </source>
</reference>
<evidence type="ECO:0000313" key="2">
    <source>
        <dbReference type="EMBL" id="KAF2460564.1"/>
    </source>
</evidence>
<feature type="compositionally biased region" description="Basic and acidic residues" evidence="1">
    <location>
        <begin position="37"/>
        <end position="56"/>
    </location>
</feature>
<dbReference type="EMBL" id="MU001673">
    <property type="protein sequence ID" value="KAF2460564.1"/>
    <property type="molecule type" value="Genomic_DNA"/>
</dbReference>
<gene>
    <name evidence="2" type="ORF">BDY21DRAFT_335777</name>
</gene>